<evidence type="ECO:0000313" key="2">
    <source>
        <dbReference type="EMBL" id="KRK97774.1"/>
    </source>
</evidence>
<organism evidence="2 3">
    <name type="scientific">Secundilactobacillus odoratitofui DSM 19909 = JCM 15043</name>
    <dbReference type="NCBI Taxonomy" id="1423776"/>
    <lineage>
        <taxon>Bacteria</taxon>
        <taxon>Bacillati</taxon>
        <taxon>Bacillota</taxon>
        <taxon>Bacilli</taxon>
        <taxon>Lactobacillales</taxon>
        <taxon>Lactobacillaceae</taxon>
        <taxon>Secundilactobacillus</taxon>
    </lineage>
</organism>
<gene>
    <name evidence="2" type="ORF">FD04_GL000744</name>
</gene>
<dbReference type="AlphaFoldDB" id="A0A0R1LPK9"/>
<dbReference type="Proteomes" id="UP000051160">
    <property type="component" value="Unassembled WGS sequence"/>
</dbReference>
<accession>A0A0R1LPK9</accession>
<protein>
    <submittedName>
        <fullName evidence="2">Uncharacterized protein</fullName>
    </submittedName>
</protein>
<name>A0A0R1LPK9_9LACO</name>
<evidence type="ECO:0000313" key="3">
    <source>
        <dbReference type="Proteomes" id="UP000051160"/>
    </source>
</evidence>
<evidence type="ECO:0000256" key="1">
    <source>
        <dbReference type="SAM" id="SignalP"/>
    </source>
</evidence>
<proteinExistence type="predicted"/>
<reference evidence="2 3" key="1">
    <citation type="journal article" date="2015" name="Genome Announc.">
        <title>Expanding the biotechnology potential of lactobacilli through comparative genomics of 213 strains and associated genera.</title>
        <authorList>
            <person name="Sun Z."/>
            <person name="Harris H.M."/>
            <person name="McCann A."/>
            <person name="Guo C."/>
            <person name="Argimon S."/>
            <person name="Zhang W."/>
            <person name="Yang X."/>
            <person name="Jeffery I.B."/>
            <person name="Cooney J.C."/>
            <person name="Kagawa T.F."/>
            <person name="Liu W."/>
            <person name="Song Y."/>
            <person name="Salvetti E."/>
            <person name="Wrobel A."/>
            <person name="Rasinkangas P."/>
            <person name="Parkhill J."/>
            <person name="Rea M.C."/>
            <person name="O'Sullivan O."/>
            <person name="Ritari J."/>
            <person name="Douillard F.P."/>
            <person name="Paul Ross R."/>
            <person name="Yang R."/>
            <person name="Briner A.E."/>
            <person name="Felis G.E."/>
            <person name="de Vos W.M."/>
            <person name="Barrangou R."/>
            <person name="Klaenhammer T.R."/>
            <person name="Caufield P.W."/>
            <person name="Cui Y."/>
            <person name="Zhang H."/>
            <person name="O'Toole P.W."/>
        </authorList>
    </citation>
    <scope>NUCLEOTIDE SEQUENCE [LARGE SCALE GENOMIC DNA]</scope>
    <source>
        <strain evidence="2 3">DSM 19909</strain>
    </source>
</reference>
<dbReference type="RefSeq" id="WP_054699730.1">
    <property type="nucleotide sequence ID" value="NZ_AZEE01000028.1"/>
</dbReference>
<keyword evidence="1" id="KW-0732">Signal</keyword>
<comment type="caution">
    <text evidence="2">The sequence shown here is derived from an EMBL/GenBank/DDBJ whole genome shotgun (WGS) entry which is preliminary data.</text>
</comment>
<keyword evidence="3" id="KW-1185">Reference proteome</keyword>
<dbReference type="PATRIC" id="fig|1423776.4.peg.751"/>
<dbReference type="EMBL" id="AZEE01000028">
    <property type="protein sequence ID" value="KRK97774.1"/>
    <property type="molecule type" value="Genomic_DNA"/>
</dbReference>
<feature type="signal peptide" evidence="1">
    <location>
        <begin position="1"/>
        <end position="22"/>
    </location>
</feature>
<feature type="chain" id="PRO_5039003685" evidence="1">
    <location>
        <begin position="23"/>
        <end position="219"/>
    </location>
</feature>
<sequence>MNKTTVTTVVALALGLGGGYLATQQPTVAQASAKFAKKDLQNPSGYYYTNKGRYAFHWQNKKSGHKTYHYLVMSDFKAGIVYTGSISYHQISANRRTFTTTFRLLDNGGKLTSTKYKFGLYKLSNSKYRVKLYNSGSRRLVSNHGTTYAITRTTKNPFTRMFNAYTKKSLKADINKVLTERYNDGYSKVDPKSSDGQKALNTGVHAGYVYVKDAFSLKG</sequence>
<dbReference type="OrthoDB" id="2328569at2"/>